<dbReference type="EMBL" id="VLXZ01000002">
    <property type="protein sequence ID" value="TSB47753.1"/>
    <property type="molecule type" value="Genomic_DNA"/>
</dbReference>
<evidence type="ECO:0000259" key="8">
    <source>
        <dbReference type="PROSITE" id="PS50928"/>
    </source>
</evidence>
<organism evidence="9 10">
    <name type="scientific">Alkalicoccobacillus porphyridii</name>
    <dbReference type="NCBI Taxonomy" id="2597270"/>
    <lineage>
        <taxon>Bacteria</taxon>
        <taxon>Bacillati</taxon>
        <taxon>Bacillota</taxon>
        <taxon>Bacilli</taxon>
        <taxon>Bacillales</taxon>
        <taxon>Bacillaceae</taxon>
        <taxon>Alkalicoccobacillus</taxon>
    </lineage>
</organism>
<reference evidence="9 10" key="1">
    <citation type="submission" date="2019-07" db="EMBL/GenBank/DDBJ databases">
        <authorList>
            <person name="Park Y.J."/>
            <person name="Jeong S.E."/>
            <person name="Jung H.S."/>
        </authorList>
    </citation>
    <scope>NUCLEOTIDE SEQUENCE [LARGE SCALE GENOMIC DNA]</scope>
    <source>
        <strain evidence="10">P16(2019)</strain>
    </source>
</reference>
<feature type="domain" description="ABC transmembrane type-1" evidence="8">
    <location>
        <begin position="75"/>
        <end position="276"/>
    </location>
</feature>
<dbReference type="Proteomes" id="UP000318521">
    <property type="component" value="Unassembled WGS sequence"/>
</dbReference>
<dbReference type="GO" id="GO:0005886">
    <property type="term" value="C:plasma membrane"/>
    <property type="evidence" value="ECO:0007669"/>
    <property type="project" value="UniProtKB-SubCell"/>
</dbReference>
<feature type="transmembrane region" description="Helical" evidence="7">
    <location>
        <begin position="183"/>
        <end position="208"/>
    </location>
</feature>
<keyword evidence="2 7" id="KW-0813">Transport</keyword>
<evidence type="ECO:0000256" key="1">
    <source>
        <dbReference type="ARBA" id="ARBA00004651"/>
    </source>
</evidence>
<evidence type="ECO:0000313" key="9">
    <source>
        <dbReference type="EMBL" id="TSB47753.1"/>
    </source>
</evidence>
<dbReference type="AlphaFoldDB" id="A0A554A244"/>
<evidence type="ECO:0000256" key="6">
    <source>
        <dbReference type="ARBA" id="ARBA00023136"/>
    </source>
</evidence>
<proteinExistence type="inferred from homology"/>
<keyword evidence="10" id="KW-1185">Reference proteome</keyword>
<dbReference type="RefSeq" id="WP_143847279.1">
    <property type="nucleotide sequence ID" value="NZ_VLXZ01000002.1"/>
</dbReference>
<evidence type="ECO:0000256" key="3">
    <source>
        <dbReference type="ARBA" id="ARBA00022475"/>
    </source>
</evidence>
<sequence length="292" mass="32588">MSFVTTKKMTTGDWINYGCLILISAISIFPFLYVFSVSFTDPEVYVPLGFYLFPEKWSLDAYFYILQTNSFINALKSTVYVTFVGTILNVVVSFSMAYALTKKNMPGRKYILGIVIFTLVFNAGIVPNYLLIRELNLINSYWALILMALTNGWSIIVIKSFMDSLPPELEEAAKIDGANDMGVFLRIIIPLSMPAIAAFTLFFAVAHWNTYFNALVYLTDSSKWTLQVLVKTLVIDSDSNSMNTGGGGDESVVPQETIRMASIVLSMLPILVVYPFLQKYFAKGVMLGSVKG</sequence>
<dbReference type="Pfam" id="PF00528">
    <property type="entry name" value="BPD_transp_1"/>
    <property type="match status" value="1"/>
</dbReference>
<dbReference type="SUPFAM" id="SSF161098">
    <property type="entry name" value="MetI-like"/>
    <property type="match status" value="1"/>
</dbReference>
<evidence type="ECO:0000256" key="4">
    <source>
        <dbReference type="ARBA" id="ARBA00022692"/>
    </source>
</evidence>
<gene>
    <name evidence="9" type="ORF">FN960_04345</name>
</gene>
<accession>A0A554A244</accession>
<keyword evidence="3" id="KW-1003">Cell membrane</keyword>
<dbReference type="PROSITE" id="PS50928">
    <property type="entry name" value="ABC_TM1"/>
    <property type="match status" value="1"/>
</dbReference>
<comment type="subcellular location">
    <subcellularLocation>
        <location evidence="1 7">Cell membrane</location>
        <topology evidence="1 7">Multi-pass membrane protein</topology>
    </subcellularLocation>
</comment>
<evidence type="ECO:0000256" key="7">
    <source>
        <dbReference type="RuleBase" id="RU363032"/>
    </source>
</evidence>
<keyword evidence="5 7" id="KW-1133">Transmembrane helix</keyword>
<dbReference type="Gene3D" id="1.10.3720.10">
    <property type="entry name" value="MetI-like"/>
    <property type="match status" value="1"/>
</dbReference>
<name>A0A554A244_9BACI</name>
<comment type="caution">
    <text evidence="9">The sequence shown here is derived from an EMBL/GenBank/DDBJ whole genome shotgun (WGS) entry which is preliminary data.</text>
</comment>
<dbReference type="CDD" id="cd06261">
    <property type="entry name" value="TM_PBP2"/>
    <property type="match status" value="1"/>
</dbReference>
<dbReference type="PANTHER" id="PTHR43744">
    <property type="entry name" value="ABC TRANSPORTER PERMEASE PROTEIN MG189-RELATED-RELATED"/>
    <property type="match status" value="1"/>
</dbReference>
<keyword evidence="4 7" id="KW-0812">Transmembrane</keyword>
<feature type="transmembrane region" description="Helical" evidence="7">
    <location>
        <begin position="79"/>
        <end position="98"/>
    </location>
</feature>
<comment type="similarity">
    <text evidence="7">Belongs to the binding-protein-dependent transport system permease family.</text>
</comment>
<feature type="transmembrane region" description="Helical" evidence="7">
    <location>
        <begin position="14"/>
        <end position="35"/>
    </location>
</feature>
<dbReference type="InterPro" id="IPR000515">
    <property type="entry name" value="MetI-like"/>
</dbReference>
<dbReference type="PANTHER" id="PTHR43744:SF9">
    <property type="entry name" value="POLYGALACTURONAN_RHAMNOGALACTURONAN TRANSPORT SYSTEM PERMEASE PROTEIN YTCP"/>
    <property type="match status" value="1"/>
</dbReference>
<dbReference type="GO" id="GO:0055085">
    <property type="term" value="P:transmembrane transport"/>
    <property type="evidence" value="ECO:0007669"/>
    <property type="project" value="InterPro"/>
</dbReference>
<dbReference type="InterPro" id="IPR035906">
    <property type="entry name" value="MetI-like_sf"/>
</dbReference>
<dbReference type="OrthoDB" id="9810086at2"/>
<feature type="transmembrane region" description="Helical" evidence="7">
    <location>
        <begin position="141"/>
        <end position="162"/>
    </location>
</feature>
<evidence type="ECO:0000256" key="2">
    <source>
        <dbReference type="ARBA" id="ARBA00022448"/>
    </source>
</evidence>
<protein>
    <submittedName>
        <fullName evidence="9">Carbohydrate ABC transporter permease</fullName>
    </submittedName>
</protein>
<evidence type="ECO:0000313" key="10">
    <source>
        <dbReference type="Proteomes" id="UP000318521"/>
    </source>
</evidence>
<feature type="transmembrane region" description="Helical" evidence="7">
    <location>
        <begin position="110"/>
        <end position="129"/>
    </location>
</feature>
<evidence type="ECO:0000256" key="5">
    <source>
        <dbReference type="ARBA" id="ARBA00022989"/>
    </source>
</evidence>
<feature type="transmembrane region" description="Helical" evidence="7">
    <location>
        <begin position="258"/>
        <end position="277"/>
    </location>
</feature>
<keyword evidence="6 7" id="KW-0472">Membrane</keyword>